<dbReference type="AlphaFoldDB" id="A0AAD3TEM2"/>
<reference evidence="1" key="1">
    <citation type="submission" date="2023-05" db="EMBL/GenBank/DDBJ databases">
        <title>Nepenthes gracilis genome sequencing.</title>
        <authorList>
            <person name="Fukushima K."/>
        </authorList>
    </citation>
    <scope>NUCLEOTIDE SEQUENCE</scope>
    <source>
        <strain evidence="1">SING2019-196</strain>
    </source>
</reference>
<proteinExistence type="predicted"/>
<dbReference type="Proteomes" id="UP001279734">
    <property type="component" value="Unassembled WGS sequence"/>
</dbReference>
<evidence type="ECO:0000313" key="1">
    <source>
        <dbReference type="EMBL" id="GMH27803.1"/>
    </source>
</evidence>
<protein>
    <submittedName>
        <fullName evidence="1">Uncharacterized protein</fullName>
    </submittedName>
</protein>
<organism evidence="1 2">
    <name type="scientific">Nepenthes gracilis</name>
    <name type="common">Slender pitcher plant</name>
    <dbReference type="NCBI Taxonomy" id="150966"/>
    <lineage>
        <taxon>Eukaryota</taxon>
        <taxon>Viridiplantae</taxon>
        <taxon>Streptophyta</taxon>
        <taxon>Embryophyta</taxon>
        <taxon>Tracheophyta</taxon>
        <taxon>Spermatophyta</taxon>
        <taxon>Magnoliopsida</taxon>
        <taxon>eudicotyledons</taxon>
        <taxon>Gunneridae</taxon>
        <taxon>Pentapetalae</taxon>
        <taxon>Caryophyllales</taxon>
        <taxon>Nepenthaceae</taxon>
        <taxon>Nepenthes</taxon>
    </lineage>
</organism>
<dbReference type="EMBL" id="BSYO01000033">
    <property type="protein sequence ID" value="GMH27803.1"/>
    <property type="molecule type" value="Genomic_DNA"/>
</dbReference>
<name>A0AAD3TEM2_NEPGR</name>
<gene>
    <name evidence="1" type="ORF">Nepgr_029646</name>
</gene>
<accession>A0AAD3TEM2</accession>
<evidence type="ECO:0000313" key="2">
    <source>
        <dbReference type="Proteomes" id="UP001279734"/>
    </source>
</evidence>
<comment type="caution">
    <text evidence="1">The sequence shown here is derived from an EMBL/GenBank/DDBJ whole genome shotgun (WGS) entry which is preliminary data.</text>
</comment>
<keyword evidence="2" id="KW-1185">Reference proteome</keyword>
<sequence length="114" mass="12558">MGTKTDSGEAETKIAPVVVELAEMEIGSAAVDAEKAPTVVTEIAVVTEFRGQPIPSWVLPLSMQICNDCREEECRAWWCHFDDVDTGLPCLPLIDNPPRLTQITFTWNNASLLI</sequence>